<reference evidence="1" key="2">
    <citation type="submission" date="2021-09" db="EMBL/GenBank/DDBJ databases">
        <authorList>
            <person name="Jia N."/>
            <person name="Wang J."/>
            <person name="Shi W."/>
            <person name="Du L."/>
            <person name="Sun Y."/>
            <person name="Zhan W."/>
            <person name="Jiang J."/>
            <person name="Wang Q."/>
            <person name="Zhang B."/>
            <person name="Ji P."/>
            <person name="Sakyi L.B."/>
            <person name="Cui X."/>
            <person name="Yuan T."/>
            <person name="Jiang B."/>
            <person name="Yang W."/>
            <person name="Lam T.T.-Y."/>
            <person name="Chang Q."/>
            <person name="Ding S."/>
            <person name="Wang X."/>
            <person name="Zhu J."/>
            <person name="Ruan X."/>
            <person name="Zhao L."/>
            <person name="Wei J."/>
            <person name="Que T."/>
            <person name="Du C."/>
            <person name="Cheng J."/>
            <person name="Dai P."/>
            <person name="Han X."/>
            <person name="Huang E."/>
            <person name="Gao Y."/>
            <person name="Liu J."/>
            <person name="Shao H."/>
            <person name="Ye R."/>
            <person name="Li L."/>
            <person name="Wei W."/>
            <person name="Wang X."/>
            <person name="Wang C."/>
            <person name="Huo Q."/>
            <person name="Li W."/>
            <person name="Guo W."/>
            <person name="Chen H."/>
            <person name="Chen S."/>
            <person name="Zhou L."/>
            <person name="Zhou L."/>
            <person name="Ni X."/>
            <person name="Tian J."/>
            <person name="Zhou Y."/>
            <person name="Sheng Y."/>
            <person name="Liu T."/>
            <person name="Pan Y."/>
            <person name="Xia L."/>
            <person name="Li J."/>
            <person name="Zhao F."/>
            <person name="Cao W."/>
        </authorList>
    </citation>
    <scope>NUCLEOTIDE SEQUENCE</scope>
    <source>
        <strain evidence="1">Rsan-2018</strain>
        <tissue evidence="1">Larvae</tissue>
    </source>
</reference>
<organism evidence="1 2">
    <name type="scientific">Rhipicephalus sanguineus</name>
    <name type="common">Brown dog tick</name>
    <name type="synonym">Ixodes sanguineus</name>
    <dbReference type="NCBI Taxonomy" id="34632"/>
    <lineage>
        <taxon>Eukaryota</taxon>
        <taxon>Metazoa</taxon>
        <taxon>Ecdysozoa</taxon>
        <taxon>Arthropoda</taxon>
        <taxon>Chelicerata</taxon>
        <taxon>Arachnida</taxon>
        <taxon>Acari</taxon>
        <taxon>Parasitiformes</taxon>
        <taxon>Ixodida</taxon>
        <taxon>Ixodoidea</taxon>
        <taxon>Ixodidae</taxon>
        <taxon>Rhipicephalinae</taxon>
        <taxon>Rhipicephalus</taxon>
        <taxon>Rhipicephalus</taxon>
    </lineage>
</organism>
<gene>
    <name evidence="1" type="ORF">HPB52_001602</name>
</gene>
<comment type="caution">
    <text evidence="1">The sequence shown here is derived from an EMBL/GenBank/DDBJ whole genome shotgun (WGS) entry which is preliminary data.</text>
</comment>
<accession>A0A9D4SQ03</accession>
<dbReference type="SUPFAM" id="SSF52047">
    <property type="entry name" value="RNI-like"/>
    <property type="match status" value="1"/>
</dbReference>
<sequence>MAECVFGPALVRNQMVFETARKCYSIARRLVPPCAQSSDCPCGFTESAVEDCNKALWCVGLQIQHYVGDLRGNPRDTRVAVDVVRKLRSGFLRQHYMTKSGLVALALLRFLFQKHHCLVSLELFDVIAKHSTVFVGLERMPTFKRPTIVVDPDERPFGIGVMASLLLALLEQREFRITALDLTGLAVEAAVAEAIVDALPKNKTLTDLAVASYIFASGPEFTSSEHFAWYLMQKESPMRRLHLDATADIGLFGRVLGSNASLRVLDVRCRPCCDQGAHQPHLLASEASVMASWASGLKRHCYLRRLAVGLSLCPLEDCRLFIGAIANAPVDAVTVRNVADDGCLQALYATIRQHDPSRKVIVEDHHVGPADVKLLRSYPEASVVTISSSHFHDLPSLCGAIRELAVYDEALYSATADVMLVLAPTVRDMELYVKDSHEEEDESRVACQNRLIKAVTSNRNLTRLKLHVEYLNATCCQFIADSVLDSWVLCELSMEALESSSYSMLLWCLCPGVTRNHSLLVVTLPDRDAKLDFETATLHDVTRRNRHYVMLASRFVILYPGGDPYGRDVLPLVAKHPKLAKTIALEAGVTETVAESMIADALQLAAPCPNA</sequence>
<dbReference type="Gene3D" id="3.80.10.10">
    <property type="entry name" value="Ribonuclease Inhibitor"/>
    <property type="match status" value="1"/>
</dbReference>
<dbReference type="AlphaFoldDB" id="A0A9D4SQ03"/>
<dbReference type="InterPro" id="IPR032675">
    <property type="entry name" value="LRR_dom_sf"/>
</dbReference>
<evidence type="ECO:0000313" key="2">
    <source>
        <dbReference type="Proteomes" id="UP000821837"/>
    </source>
</evidence>
<proteinExistence type="predicted"/>
<evidence type="ECO:0000313" key="1">
    <source>
        <dbReference type="EMBL" id="KAH7942820.1"/>
    </source>
</evidence>
<name>A0A9D4SQ03_RHISA</name>
<dbReference type="EMBL" id="JABSTV010001253">
    <property type="protein sequence ID" value="KAH7942820.1"/>
    <property type="molecule type" value="Genomic_DNA"/>
</dbReference>
<keyword evidence="2" id="KW-1185">Reference proteome</keyword>
<reference evidence="1" key="1">
    <citation type="journal article" date="2020" name="Cell">
        <title>Large-Scale Comparative Analyses of Tick Genomes Elucidate Their Genetic Diversity and Vector Capacities.</title>
        <authorList>
            <consortium name="Tick Genome and Microbiome Consortium (TIGMIC)"/>
            <person name="Jia N."/>
            <person name="Wang J."/>
            <person name="Shi W."/>
            <person name="Du L."/>
            <person name="Sun Y."/>
            <person name="Zhan W."/>
            <person name="Jiang J.F."/>
            <person name="Wang Q."/>
            <person name="Zhang B."/>
            <person name="Ji P."/>
            <person name="Bell-Sakyi L."/>
            <person name="Cui X.M."/>
            <person name="Yuan T.T."/>
            <person name="Jiang B.G."/>
            <person name="Yang W.F."/>
            <person name="Lam T.T."/>
            <person name="Chang Q.C."/>
            <person name="Ding S.J."/>
            <person name="Wang X.J."/>
            <person name="Zhu J.G."/>
            <person name="Ruan X.D."/>
            <person name="Zhao L."/>
            <person name="Wei J.T."/>
            <person name="Ye R.Z."/>
            <person name="Que T.C."/>
            <person name="Du C.H."/>
            <person name="Zhou Y.H."/>
            <person name="Cheng J.X."/>
            <person name="Dai P.F."/>
            <person name="Guo W.B."/>
            <person name="Han X.H."/>
            <person name="Huang E.J."/>
            <person name="Li L.F."/>
            <person name="Wei W."/>
            <person name="Gao Y.C."/>
            <person name="Liu J.Z."/>
            <person name="Shao H.Z."/>
            <person name="Wang X."/>
            <person name="Wang C.C."/>
            <person name="Yang T.C."/>
            <person name="Huo Q.B."/>
            <person name="Li W."/>
            <person name="Chen H.Y."/>
            <person name="Chen S.E."/>
            <person name="Zhou L.G."/>
            <person name="Ni X.B."/>
            <person name="Tian J.H."/>
            <person name="Sheng Y."/>
            <person name="Liu T."/>
            <person name="Pan Y.S."/>
            <person name="Xia L.Y."/>
            <person name="Li J."/>
            <person name="Zhao F."/>
            <person name="Cao W.C."/>
        </authorList>
    </citation>
    <scope>NUCLEOTIDE SEQUENCE</scope>
    <source>
        <strain evidence="1">Rsan-2018</strain>
    </source>
</reference>
<protein>
    <submittedName>
        <fullName evidence="1">Uncharacterized protein</fullName>
    </submittedName>
</protein>
<dbReference type="Proteomes" id="UP000821837">
    <property type="component" value="Unassembled WGS sequence"/>
</dbReference>